<evidence type="ECO:0000256" key="3">
    <source>
        <dbReference type="ARBA" id="ARBA00023027"/>
    </source>
</evidence>
<evidence type="ECO:0000313" key="7">
    <source>
        <dbReference type="EMBL" id="OWV32727.1"/>
    </source>
</evidence>
<accession>A0A219B319</accession>
<comment type="similarity">
    <text evidence="1">Belongs to the Glu/Leu/Phe/Val dehydrogenases family.</text>
</comment>
<evidence type="ECO:0000259" key="6">
    <source>
        <dbReference type="SMART" id="SM00839"/>
    </source>
</evidence>
<feature type="binding site" evidence="5">
    <location>
        <begin position="180"/>
        <end position="185"/>
    </location>
    <ligand>
        <name>NAD(+)</name>
        <dbReference type="ChEBI" id="CHEBI:57540"/>
    </ligand>
</feature>
<dbReference type="SMART" id="SM00839">
    <property type="entry name" value="ELFV_dehydrog"/>
    <property type="match status" value="1"/>
</dbReference>
<sequence>MSDFDQAAAVPPEAVHMLSDPDSGLEGVIVLHSTRLGPAAGGCRFWTYPGPQEMRRDALRLAEGMAYKNAMADLPLGGGKAVIRAPEGGFDRARLFAAFGRAVDRLRGTYVTAEDAGTGVTDMQAVSGATRHVAGLAASEGRPGGDPSPWTALGVFLAMQEAARRKLGTGLDGLTVAVQGLGHVGSALCALLHEAGARLIVSEPRSDVAAHVACRYGAMISHPQMIVEAKCDVFAPCALGAVLNARSIPKLRAAIVCGAANNVLASEEDGDRLAERGVLYAPDYVVNAGGIINVCAEYLGWSQEEVETRVRSTGDRLAAVLDHAERSATAPHRAADALARRRIAAVHPRAHSRAA</sequence>
<keyword evidence="8" id="KW-1185">Reference proteome</keyword>
<dbReference type="CDD" id="cd01075">
    <property type="entry name" value="NAD_bind_Leu_Phe_Val_DH"/>
    <property type="match status" value="1"/>
</dbReference>
<dbReference type="EMBL" id="NFZT01000001">
    <property type="protein sequence ID" value="OWV32727.1"/>
    <property type="molecule type" value="Genomic_DNA"/>
</dbReference>
<organism evidence="7 8">
    <name type="scientific">Pacificimonas flava</name>
    <dbReference type="NCBI Taxonomy" id="1234595"/>
    <lineage>
        <taxon>Bacteria</taxon>
        <taxon>Pseudomonadati</taxon>
        <taxon>Pseudomonadota</taxon>
        <taxon>Alphaproteobacteria</taxon>
        <taxon>Sphingomonadales</taxon>
        <taxon>Sphingosinicellaceae</taxon>
        <taxon>Pacificimonas</taxon>
    </lineage>
</organism>
<dbReference type="Pfam" id="PF00208">
    <property type="entry name" value="ELFV_dehydrog"/>
    <property type="match status" value="2"/>
</dbReference>
<dbReference type="Proteomes" id="UP000198462">
    <property type="component" value="Unassembled WGS sequence"/>
</dbReference>
<dbReference type="PANTHER" id="PTHR42722:SF1">
    <property type="entry name" value="VALINE DEHYDROGENASE"/>
    <property type="match status" value="1"/>
</dbReference>
<evidence type="ECO:0000256" key="1">
    <source>
        <dbReference type="ARBA" id="ARBA00006382"/>
    </source>
</evidence>
<dbReference type="AlphaFoldDB" id="A0A219B319"/>
<dbReference type="Gene3D" id="3.40.50.10860">
    <property type="entry name" value="Leucine Dehydrogenase, chain A, domain 1"/>
    <property type="match status" value="1"/>
</dbReference>
<dbReference type="PIRSF" id="PIRSF000188">
    <property type="entry name" value="Phe_leu_dh"/>
    <property type="match status" value="1"/>
</dbReference>
<dbReference type="GO" id="GO:0000166">
    <property type="term" value="F:nucleotide binding"/>
    <property type="evidence" value="ECO:0007669"/>
    <property type="project" value="UniProtKB-KW"/>
</dbReference>
<dbReference type="InterPro" id="IPR006097">
    <property type="entry name" value="Glu/Leu/Phe/Val/Trp_DH_dimer"/>
</dbReference>
<protein>
    <submittedName>
        <fullName evidence="7">Amino acid dehydrogenase</fullName>
    </submittedName>
</protein>
<dbReference type="InterPro" id="IPR036291">
    <property type="entry name" value="NAD(P)-bd_dom_sf"/>
</dbReference>
<proteinExistence type="inferred from homology"/>
<evidence type="ECO:0000256" key="4">
    <source>
        <dbReference type="PIRSR" id="PIRSR000188-1"/>
    </source>
</evidence>
<keyword evidence="3 5" id="KW-0520">NAD</keyword>
<dbReference type="PANTHER" id="PTHR42722">
    <property type="entry name" value="LEUCINE DEHYDROGENASE"/>
    <property type="match status" value="1"/>
</dbReference>
<dbReference type="OrthoDB" id="9803297at2"/>
<dbReference type="InterPro" id="IPR046346">
    <property type="entry name" value="Aminoacid_DH-like_N_sf"/>
</dbReference>
<feature type="active site" description="Proton donor/acceptor" evidence="4">
    <location>
        <position position="80"/>
    </location>
</feature>
<dbReference type="Pfam" id="PF02812">
    <property type="entry name" value="ELFV_dehydrog_N"/>
    <property type="match status" value="1"/>
</dbReference>
<dbReference type="InterPro" id="IPR006096">
    <property type="entry name" value="Glu/Leu/Phe/Val/Trp_DH_C"/>
</dbReference>
<evidence type="ECO:0000313" key="8">
    <source>
        <dbReference type="Proteomes" id="UP000198462"/>
    </source>
</evidence>
<name>A0A219B319_9SPHN</name>
<keyword evidence="2" id="KW-0560">Oxidoreductase</keyword>
<reference evidence="8" key="1">
    <citation type="submission" date="2017-05" db="EMBL/GenBank/DDBJ databases">
        <authorList>
            <person name="Lin X."/>
        </authorList>
    </citation>
    <scope>NUCLEOTIDE SEQUENCE [LARGE SCALE GENOMIC DNA]</scope>
    <source>
        <strain evidence="8">JLT2012</strain>
    </source>
</reference>
<dbReference type="SUPFAM" id="SSF53223">
    <property type="entry name" value="Aminoacid dehydrogenase-like, N-terminal domain"/>
    <property type="match status" value="1"/>
</dbReference>
<dbReference type="GO" id="GO:0006520">
    <property type="term" value="P:amino acid metabolic process"/>
    <property type="evidence" value="ECO:0007669"/>
    <property type="project" value="InterPro"/>
</dbReference>
<comment type="caution">
    <text evidence="7">The sequence shown here is derived from an EMBL/GenBank/DDBJ whole genome shotgun (WGS) entry which is preliminary data.</text>
</comment>
<gene>
    <name evidence="7" type="ORF">B5C34_04190</name>
</gene>
<dbReference type="InterPro" id="IPR016211">
    <property type="entry name" value="Glu/Phe/Leu/Val/Trp_DH_bac/arc"/>
</dbReference>
<keyword evidence="5" id="KW-0547">Nucleotide-binding</keyword>
<evidence type="ECO:0000256" key="2">
    <source>
        <dbReference type="ARBA" id="ARBA00023002"/>
    </source>
</evidence>
<dbReference type="GO" id="GO:0016639">
    <property type="term" value="F:oxidoreductase activity, acting on the CH-NH2 group of donors, NAD or NADP as acceptor"/>
    <property type="evidence" value="ECO:0007669"/>
    <property type="project" value="InterPro"/>
</dbReference>
<dbReference type="RefSeq" id="WP_088711521.1">
    <property type="nucleotide sequence ID" value="NZ_NFZT01000001.1"/>
</dbReference>
<dbReference type="SUPFAM" id="SSF51735">
    <property type="entry name" value="NAD(P)-binding Rossmann-fold domains"/>
    <property type="match status" value="1"/>
</dbReference>
<evidence type="ECO:0000256" key="5">
    <source>
        <dbReference type="PIRSR" id="PIRSR000188-2"/>
    </source>
</evidence>
<dbReference type="Gene3D" id="3.40.50.720">
    <property type="entry name" value="NAD(P)-binding Rossmann-like Domain"/>
    <property type="match status" value="1"/>
</dbReference>
<feature type="domain" description="Glutamate/phenylalanine/leucine/valine/L-tryptophan dehydrogenase C-terminal" evidence="6">
    <location>
        <begin position="145"/>
        <end position="351"/>
    </location>
</feature>